<gene>
    <name evidence="1" type="ORF">GOM49_03650</name>
</gene>
<keyword evidence="2" id="KW-1185">Reference proteome</keyword>
<proteinExistence type="predicted"/>
<name>A0A6I6EZA0_9CLOT</name>
<evidence type="ECO:0000313" key="1">
    <source>
        <dbReference type="EMBL" id="QGU94324.1"/>
    </source>
</evidence>
<sequence>MKDNNSNLRNQNEKKEEKLLKMIWNAIWDDKDFVYLVQSIIETSKFKIYTNILKQ</sequence>
<accession>A0A6I6EZA0</accession>
<dbReference type="EMBL" id="CP046522">
    <property type="protein sequence ID" value="QGU94324.1"/>
    <property type="molecule type" value="Genomic_DNA"/>
</dbReference>
<dbReference type="Proteomes" id="UP000422764">
    <property type="component" value="Chromosome"/>
</dbReference>
<reference evidence="1 2" key="1">
    <citation type="submission" date="2019-12" db="EMBL/GenBank/DDBJ databases">
        <title>Genome sequenceing of Clostridium bovifaecis.</title>
        <authorList>
            <person name="Yao Y."/>
        </authorList>
    </citation>
    <scope>NUCLEOTIDE SEQUENCE [LARGE SCALE GENOMIC DNA]</scope>
    <source>
        <strain evidence="1 2">BXX</strain>
    </source>
</reference>
<protein>
    <submittedName>
        <fullName evidence="1">Uncharacterized protein</fullName>
    </submittedName>
</protein>
<evidence type="ECO:0000313" key="2">
    <source>
        <dbReference type="Proteomes" id="UP000422764"/>
    </source>
</evidence>
<organism evidence="1 2">
    <name type="scientific">Clostridium bovifaecis</name>
    <dbReference type="NCBI Taxonomy" id="2184719"/>
    <lineage>
        <taxon>Bacteria</taxon>
        <taxon>Bacillati</taxon>
        <taxon>Bacillota</taxon>
        <taxon>Clostridia</taxon>
        <taxon>Eubacteriales</taxon>
        <taxon>Clostridiaceae</taxon>
        <taxon>Clostridium</taxon>
    </lineage>
</organism>
<dbReference type="AlphaFoldDB" id="A0A6I6EZA0"/>